<dbReference type="InterPro" id="IPR003141">
    <property type="entry name" value="Pol/His_phosphatase_N"/>
</dbReference>
<proteinExistence type="predicted"/>
<comment type="caution">
    <text evidence="2">The sequence shown here is derived from an EMBL/GenBank/DDBJ whole genome shotgun (WGS) entry which is preliminary data.</text>
</comment>
<dbReference type="SMART" id="SM00481">
    <property type="entry name" value="POLIIIAc"/>
    <property type="match status" value="1"/>
</dbReference>
<dbReference type="Proteomes" id="UP000267654">
    <property type="component" value="Unassembled WGS sequence"/>
</dbReference>
<dbReference type="GO" id="GO:0004534">
    <property type="term" value="F:5'-3' RNA exonuclease activity"/>
    <property type="evidence" value="ECO:0007669"/>
    <property type="project" value="TreeGrafter"/>
</dbReference>
<name>A0A662D9M9_UNCAE</name>
<dbReference type="EMBL" id="QMQB01000159">
    <property type="protein sequence ID" value="RLE12430.1"/>
    <property type="molecule type" value="Genomic_DNA"/>
</dbReference>
<dbReference type="InterPro" id="IPR052018">
    <property type="entry name" value="PHP_domain"/>
</dbReference>
<evidence type="ECO:0000313" key="3">
    <source>
        <dbReference type="Proteomes" id="UP000267654"/>
    </source>
</evidence>
<dbReference type="CDD" id="cd07438">
    <property type="entry name" value="PHP_HisPPase_AMP"/>
    <property type="match status" value="1"/>
</dbReference>
<accession>A0A662D9M9</accession>
<dbReference type="AlphaFoldDB" id="A0A662D9M9"/>
<dbReference type="PANTHER" id="PTHR42924">
    <property type="entry name" value="EXONUCLEASE"/>
    <property type="match status" value="1"/>
</dbReference>
<feature type="domain" description="Polymerase/histidinol phosphatase N-terminal" evidence="1">
    <location>
        <begin position="4"/>
        <end position="69"/>
    </location>
</feature>
<dbReference type="GO" id="GO:0035312">
    <property type="term" value="F:5'-3' DNA exonuclease activity"/>
    <property type="evidence" value="ECO:0007669"/>
    <property type="project" value="TreeGrafter"/>
</dbReference>
<reference evidence="2 3" key="1">
    <citation type="submission" date="2018-06" db="EMBL/GenBank/DDBJ databases">
        <title>Extensive metabolic versatility and redundancy in microbially diverse, dynamic hydrothermal sediments.</title>
        <authorList>
            <person name="Dombrowski N."/>
            <person name="Teske A."/>
            <person name="Baker B.J."/>
        </authorList>
    </citation>
    <scope>NUCLEOTIDE SEQUENCE [LARGE SCALE GENOMIC DNA]</scope>
    <source>
        <strain evidence="2">B19_G9</strain>
    </source>
</reference>
<protein>
    <submittedName>
        <fullName evidence="2">Phosphatase</fullName>
    </submittedName>
</protein>
<dbReference type="InterPro" id="IPR016195">
    <property type="entry name" value="Pol/histidinol_Pase-like"/>
</dbReference>
<evidence type="ECO:0000313" key="2">
    <source>
        <dbReference type="EMBL" id="RLE12430.1"/>
    </source>
</evidence>
<organism evidence="2 3">
    <name type="scientific">Aerophobetes bacterium</name>
    <dbReference type="NCBI Taxonomy" id="2030807"/>
    <lineage>
        <taxon>Bacteria</taxon>
        <taxon>Candidatus Aerophobota</taxon>
    </lineage>
</organism>
<evidence type="ECO:0000259" key="1">
    <source>
        <dbReference type="SMART" id="SM00481"/>
    </source>
</evidence>
<dbReference type="SUPFAM" id="SSF89550">
    <property type="entry name" value="PHP domain-like"/>
    <property type="match status" value="1"/>
</dbReference>
<dbReference type="Gene3D" id="3.20.20.140">
    <property type="entry name" value="Metal-dependent hydrolases"/>
    <property type="match status" value="1"/>
</dbReference>
<sequence>MAEVDLHIHTVYSDGTYTPRQVVELAKKLNLVGISITDHDSVRGVDEALEAGKIIGVEVVPGVEISSEVGEDEIHILGYYLDWKRKDFLSRLDFFQQVRSERNDRLLRRLKQLGMEIKFEEVAELAPKGVISRLHIARCMVKRGYVASIDEAFEEWLNPGKPAYVERMKVSPFEVIDLILNTDGIPVFAHPFLSKRDDLIPEMVDTGLMGIEVYHSSHDQAATEHYMKIAKKYGLLITGGSDCHGEAKGEVLMGKVHVPDSVLLELKKAHNKILKKDKLTRGINRSKS</sequence>
<dbReference type="Gene3D" id="1.10.150.650">
    <property type="match status" value="1"/>
</dbReference>
<dbReference type="PANTHER" id="PTHR42924:SF3">
    <property type="entry name" value="POLYMERASE_HISTIDINOL PHOSPHATASE N-TERMINAL DOMAIN-CONTAINING PROTEIN"/>
    <property type="match status" value="1"/>
</dbReference>
<gene>
    <name evidence="2" type="ORF">DRI96_04560</name>
</gene>
<dbReference type="Pfam" id="PF02811">
    <property type="entry name" value="PHP"/>
    <property type="match status" value="1"/>
</dbReference>
<dbReference type="InterPro" id="IPR004013">
    <property type="entry name" value="PHP_dom"/>
</dbReference>